<accession>F2LVG1</accession>
<dbReference type="eggNOG" id="COG1391">
    <property type="taxonomic scope" value="Bacteria"/>
</dbReference>
<dbReference type="GO" id="GO:0005524">
    <property type="term" value="F:ATP binding"/>
    <property type="evidence" value="ECO:0007669"/>
    <property type="project" value="UniProtKB-KW"/>
</dbReference>
<evidence type="ECO:0000313" key="9">
    <source>
        <dbReference type="EMBL" id="AEA33745.1"/>
    </source>
</evidence>
<evidence type="ECO:0000313" key="10">
    <source>
        <dbReference type="Proteomes" id="UP000008139"/>
    </source>
</evidence>
<dbReference type="Proteomes" id="UP000008139">
    <property type="component" value="Chromosome"/>
</dbReference>
<keyword evidence="10" id="KW-1185">Reference proteome</keyword>
<evidence type="ECO:0000256" key="1">
    <source>
        <dbReference type="ARBA" id="ARBA00022679"/>
    </source>
</evidence>
<dbReference type="Gene3D" id="3.30.460.10">
    <property type="entry name" value="Beta Polymerase, domain 2"/>
    <property type="match status" value="2"/>
</dbReference>
<dbReference type="Gene3D" id="1.20.120.330">
    <property type="entry name" value="Nucleotidyltransferases domain 2"/>
    <property type="match status" value="1"/>
</dbReference>
<keyword evidence="3" id="KW-0547">Nucleotide-binding</keyword>
<keyword evidence="5" id="KW-0460">Magnesium</keyword>
<feature type="domain" description="PII-uridylyltransferase/Glutamine-synthetase adenylyltransferase" evidence="8">
    <location>
        <begin position="346"/>
        <end position="466"/>
    </location>
</feature>
<feature type="domain" description="Glutamate-ammonia ligase adenylyltransferase repeated" evidence="7">
    <location>
        <begin position="632"/>
        <end position="739"/>
    </location>
</feature>
<dbReference type="Pfam" id="PF08335">
    <property type="entry name" value="GlnD_UR_UTase"/>
    <property type="match status" value="1"/>
</dbReference>
<dbReference type="GO" id="GO:0000820">
    <property type="term" value="P:regulation of glutamine family amino acid metabolic process"/>
    <property type="evidence" value="ECO:0007669"/>
    <property type="project" value="TreeGrafter"/>
</dbReference>
<feature type="domain" description="Glutamate-ammonia ligase adenylyltransferase repeated" evidence="7">
    <location>
        <begin position="78"/>
        <end position="304"/>
    </location>
</feature>
<dbReference type="HOGENOM" id="CLU_006233_1_1_7"/>
<keyword evidence="2 9" id="KW-0548">Nucleotidyltransferase</keyword>
<dbReference type="PANTHER" id="PTHR30621:SF0">
    <property type="entry name" value="BIFUNCTIONAL GLUTAMINE SYNTHETASE ADENYLYLTRANSFERASE_ADENYLYL-REMOVING ENZYME"/>
    <property type="match status" value="1"/>
</dbReference>
<evidence type="ECO:0000256" key="6">
    <source>
        <dbReference type="ARBA" id="ARBA00023268"/>
    </source>
</evidence>
<evidence type="ECO:0000256" key="4">
    <source>
        <dbReference type="ARBA" id="ARBA00022840"/>
    </source>
</evidence>
<proteinExistence type="predicted"/>
<keyword evidence="1 9" id="KW-0808">Transferase</keyword>
<sequence length="890" mass="103058">MALFKDKKRAYRIILHITSQYKLLSEFKSALPNLYSVMVNCPDRDAAFSYFSDFLANSTAKSTIFELIMSFKVVGEILFGIFCQSNTLSVFLINNPEYIFWLIENDTLALKKSKEIYLAEAKEFILSATTIDRMEYLLRHYRKREYLRIATREIVNACSFEEIMEELSNLADALAEIAIILAYKKLKKNYKKDGFCIMGLGKLGNKELNFSSDIDLLFVHNGDAEFFNRLASLVVSILNQNKEGGFVYRVDVRLRPGGNAYPLSMSVDEYETYYETFGQPWERLALVKVRPIAGDFALGERFLKAIEPFVYKKSIDVEYIEEIRRLLFKIKKYSPKKEIHLVDPKKQDIKKGEGGIREIEFIVNYFQLIYAGKIKELRHISTVDGLAMLGSLGLLENVEFLKEAYIFLRRIEHKIQLLEEQQKQTLPSSREGLEKLALKLGYKLDEFLDKYNEITDRVHILFRKIFIEDKSLPVLSSPEDIEAYLYEFGFSLSEAERVSNIIVSAVKKFLASDIKPFTINELFYEAFNLSKDIKRFENVVVGFDKINPSYTASIFSNRSLFKLFVKLLSIDYADKFVSNPFLLDVLLAPSELKIEDVSKKEKERLEFEIALRILSGSFKHSDFGVVSELARRFIKQVVEVYDDNHSLCVIAYGKLATDELFVGSDLDLVFASKEDAWQQEGKVVKIIKELKKLYDVDLRLRPFGDKGSLVVDVDYLKRYFSKDAQEWEKQAAQKSRIVYCGFEKGIVEEIYREFVLKNPPDKKSIYEMFNRIEKNKGSGVDLKSSWGGLTNIEFLTQAICFENECIELGMNTPQLIDKITRLGFFDLKEVKEIYFYLFKVLNTLRLAGFSSKLDENNAKIIEFLLDESNVIGKVRSFMNIIKQKSQEYFK</sequence>
<evidence type="ECO:0000259" key="8">
    <source>
        <dbReference type="Pfam" id="PF08335"/>
    </source>
</evidence>
<dbReference type="GO" id="GO:0008882">
    <property type="term" value="F:[glutamate-ammonia-ligase] adenylyltransferase activity"/>
    <property type="evidence" value="ECO:0007669"/>
    <property type="project" value="UniProtKB-EC"/>
</dbReference>
<name>F2LVG1_HIPMA</name>
<evidence type="ECO:0000256" key="3">
    <source>
        <dbReference type="ARBA" id="ARBA00022741"/>
    </source>
</evidence>
<evidence type="ECO:0000256" key="2">
    <source>
        <dbReference type="ARBA" id="ARBA00022695"/>
    </source>
</evidence>
<keyword evidence="9" id="KW-0436">Ligase</keyword>
<protein>
    <submittedName>
        <fullName evidence="9">(Glutamate--ammonia-ligase) adenylyltransferase</fullName>
        <ecNumber evidence="9">2.7.7.42</ecNumber>
    </submittedName>
</protein>
<dbReference type="STRING" id="760142.Hipma_0775"/>
<reference evidence="10" key="2">
    <citation type="submission" date="2011-03" db="EMBL/GenBank/DDBJ databases">
        <title>The complete genome of Hippea maritima DSM 10411.</title>
        <authorList>
            <consortium name="US DOE Joint Genome Institute (JGI-PGF)"/>
            <person name="Lucas S."/>
            <person name="Copeland A."/>
            <person name="Lapidus A."/>
            <person name="Bruce D."/>
            <person name="Goodwin L."/>
            <person name="Pitluck S."/>
            <person name="Peters L."/>
            <person name="Kyrpides N."/>
            <person name="Mavromatis K."/>
            <person name="Pagani I."/>
            <person name="Ivanova N."/>
            <person name="Mikhailova N."/>
            <person name="Lu M."/>
            <person name="Detter J.C."/>
            <person name="Tapia R."/>
            <person name="Han C."/>
            <person name="Land M."/>
            <person name="Hauser L."/>
            <person name="Markowitz V."/>
            <person name="Cheng J.-F."/>
            <person name="Hugenholtz P."/>
            <person name="Woyke T."/>
            <person name="Wu D."/>
            <person name="Spring S."/>
            <person name="Schroeder M."/>
            <person name="Brambilla E."/>
            <person name="Klenk H.-P."/>
            <person name="Eisen J.A."/>
        </authorList>
    </citation>
    <scope>NUCLEOTIDE SEQUENCE [LARGE SCALE GENOMIC DNA]</scope>
    <source>
        <strain evidence="10">ATCC 700847 / DSM 10411 / MH2</strain>
    </source>
</reference>
<dbReference type="InParanoid" id="F2LVG1"/>
<reference evidence="9 10" key="1">
    <citation type="journal article" date="2011" name="Stand. Genomic Sci.">
        <title>Complete genome sequence of the thermophilic sulfur-reducer Hippea maritima type strain (MH(2)).</title>
        <authorList>
            <person name="Huntemann M."/>
            <person name="Lu M."/>
            <person name="Nolan M."/>
            <person name="Lapidus A."/>
            <person name="Lucas S."/>
            <person name="Hammon N."/>
            <person name="Deshpande S."/>
            <person name="Cheng J.F."/>
            <person name="Tapia R."/>
            <person name="Han C."/>
            <person name="Goodwin L."/>
            <person name="Pitluck S."/>
            <person name="Liolios K."/>
            <person name="Pagani I."/>
            <person name="Ivanova N."/>
            <person name="Ovchinikova G."/>
            <person name="Pati A."/>
            <person name="Chen A."/>
            <person name="Palaniappan K."/>
            <person name="Land M."/>
            <person name="Hauser L."/>
            <person name="Jeffries C.D."/>
            <person name="Detter J.C."/>
            <person name="Brambilla E.M."/>
            <person name="Rohde M."/>
            <person name="Spring S."/>
            <person name="Goker M."/>
            <person name="Woyke T."/>
            <person name="Bristow J."/>
            <person name="Eisen J.A."/>
            <person name="Markowitz V."/>
            <person name="Hugenholtz P."/>
            <person name="Kyrpides N.C."/>
            <person name="Klenk H.P."/>
            <person name="Mavromatis K."/>
        </authorList>
    </citation>
    <scope>NUCLEOTIDE SEQUENCE [LARGE SCALE GENOMIC DNA]</scope>
    <source>
        <strain evidence="10">ATCC 700847 / DSM 10411 / MH2</strain>
    </source>
</reference>
<keyword evidence="6" id="KW-0511">Multifunctional enzyme</keyword>
<dbReference type="CDD" id="cd05401">
    <property type="entry name" value="NT_GlnE_GlnD_like"/>
    <property type="match status" value="1"/>
</dbReference>
<keyword evidence="4" id="KW-0067">ATP-binding</keyword>
<gene>
    <name evidence="9" type="ordered locus">Hipma_0775</name>
</gene>
<dbReference type="InterPro" id="IPR013546">
    <property type="entry name" value="PII_UdlTrfase/GS_AdlTrfase"/>
</dbReference>
<dbReference type="GO" id="GO:0005829">
    <property type="term" value="C:cytosol"/>
    <property type="evidence" value="ECO:0007669"/>
    <property type="project" value="TreeGrafter"/>
</dbReference>
<dbReference type="Pfam" id="PF03710">
    <property type="entry name" value="GlnE"/>
    <property type="match status" value="2"/>
</dbReference>
<dbReference type="InterPro" id="IPR043519">
    <property type="entry name" value="NT_sf"/>
</dbReference>
<dbReference type="InterPro" id="IPR005190">
    <property type="entry name" value="GlnE_rpt_dom"/>
</dbReference>
<dbReference type="PANTHER" id="PTHR30621">
    <property type="entry name" value="GLUTAMINE SYNTHETASE ADENYLYLTRANSFERASE"/>
    <property type="match status" value="1"/>
</dbReference>
<dbReference type="FunCoup" id="F2LVG1">
    <property type="interactions" value="160"/>
</dbReference>
<dbReference type="InterPro" id="IPR023057">
    <property type="entry name" value="GlnE"/>
</dbReference>
<dbReference type="KEGG" id="hmr:Hipma_0775"/>
<dbReference type="EMBL" id="CP002606">
    <property type="protein sequence ID" value="AEA33745.1"/>
    <property type="molecule type" value="Genomic_DNA"/>
</dbReference>
<organism evidence="9 10">
    <name type="scientific">Hippea maritima (strain ATCC 700847 / DSM 10411 / MH2)</name>
    <dbReference type="NCBI Taxonomy" id="760142"/>
    <lineage>
        <taxon>Bacteria</taxon>
        <taxon>Pseudomonadati</taxon>
        <taxon>Campylobacterota</taxon>
        <taxon>Desulfurellia</taxon>
        <taxon>Desulfurellales</taxon>
        <taxon>Hippeaceae</taxon>
        <taxon>Hippea</taxon>
    </lineage>
</organism>
<dbReference type="EC" id="2.7.7.42" evidence="9"/>
<dbReference type="GO" id="GO:0016874">
    <property type="term" value="F:ligase activity"/>
    <property type="evidence" value="ECO:0007669"/>
    <property type="project" value="UniProtKB-KW"/>
</dbReference>
<dbReference type="SUPFAM" id="SSF81301">
    <property type="entry name" value="Nucleotidyltransferase"/>
    <property type="match status" value="2"/>
</dbReference>
<dbReference type="SUPFAM" id="SSF81593">
    <property type="entry name" value="Nucleotidyltransferase substrate binding subunit/domain"/>
    <property type="match status" value="2"/>
</dbReference>
<evidence type="ECO:0000256" key="5">
    <source>
        <dbReference type="ARBA" id="ARBA00022842"/>
    </source>
</evidence>
<dbReference type="AlphaFoldDB" id="F2LVG1"/>
<evidence type="ECO:0000259" key="7">
    <source>
        <dbReference type="Pfam" id="PF03710"/>
    </source>
</evidence>